<keyword evidence="2" id="KW-1185">Reference proteome</keyword>
<dbReference type="RefSeq" id="WP_345110082.1">
    <property type="nucleotide sequence ID" value="NZ_BAABDH010000014.1"/>
</dbReference>
<reference evidence="2" key="1">
    <citation type="journal article" date="2019" name="Int. J. Syst. Evol. Microbiol.">
        <title>The Global Catalogue of Microorganisms (GCM) 10K type strain sequencing project: providing services to taxonomists for standard genome sequencing and annotation.</title>
        <authorList>
            <consortium name="The Broad Institute Genomics Platform"/>
            <consortium name="The Broad Institute Genome Sequencing Center for Infectious Disease"/>
            <person name="Wu L."/>
            <person name="Ma J."/>
        </authorList>
    </citation>
    <scope>NUCLEOTIDE SEQUENCE [LARGE SCALE GENOMIC DNA]</scope>
    <source>
        <strain evidence="2">JCM 17214</strain>
    </source>
</reference>
<name>A0ABP7MHN4_9BACT</name>
<protein>
    <submittedName>
        <fullName evidence="1">Uncharacterized protein</fullName>
    </submittedName>
</protein>
<dbReference type="EMBL" id="BAABDH010000014">
    <property type="protein sequence ID" value="GAA3923136.1"/>
    <property type="molecule type" value="Genomic_DNA"/>
</dbReference>
<evidence type="ECO:0000313" key="1">
    <source>
        <dbReference type="EMBL" id="GAA3923136.1"/>
    </source>
</evidence>
<dbReference type="Proteomes" id="UP001499909">
    <property type="component" value="Unassembled WGS sequence"/>
</dbReference>
<sequence length="137" mass="15560">MLSTYSSQSLAVLLKQLPDLVSLVRIEGEEFQIEQLAPSGWNLWVSSEEEDRLTVGFAEYHCHFGGFQNDTPEAAAAAANCIQELRTGKLVVAVWYEGDKYAQSNMSESTETPKPWMWEHDQRPARALTLQIRKWAE</sequence>
<comment type="caution">
    <text evidence="1">The sequence shown here is derived from an EMBL/GenBank/DDBJ whole genome shotgun (WGS) entry which is preliminary data.</text>
</comment>
<accession>A0ABP7MHN4</accession>
<proteinExistence type="predicted"/>
<evidence type="ECO:0000313" key="2">
    <source>
        <dbReference type="Proteomes" id="UP001499909"/>
    </source>
</evidence>
<gene>
    <name evidence="1" type="ORF">GCM10022406_06710</name>
</gene>
<organism evidence="1 2">
    <name type="scientific">Hymenobacter algoricola</name>
    <dbReference type="NCBI Taxonomy" id="486267"/>
    <lineage>
        <taxon>Bacteria</taxon>
        <taxon>Pseudomonadati</taxon>
        <taxon>Bacteroidota</taxon>
        <taxon>Cytophagia</taxon>
        <taxon>Cytophagales</taxon>
        <taxon>Hymenobacteraceae</taxon>
        <taxon>Hymenobacter</taxon>
    </lineage>
</organism>